<evidence type="ECO:0000256" key="3">
    <source>
        <dbReference type="ARBA" id="ARBA00023015"/>
    </source>
</evidence>
<dbReference type="InterPro" id="IPR002078">
    <property type="entry name" value="Sigma_54_int"/>
</dbReference>
<dbReference type="PROSITE" id="PS00676">
    <property type="entry name" value="SIGMA54_INTERACT_2"/>
    <property type="match status" value="1"/>
</dbReference>
<sequence length="660" mass="71752">MAPERKDFFSNPQDESDVMNAWHSFLGGGDRPVDTLRALVDASWQRSLEARVDPRMRSGPRPLAEGDLYLLRERQRELLEASAPVMAHARDFLTETGTLMALADTRCTILNTEGDLPAIDSAETIHLMPGATWSEGACGTNAIGTALAVGKPVQIHSAEHFCEGIKRWTCSATVMRHPLDGEVVGVLDVSGLSQTYNRQTLALVVTAASRIEARLAAAEMERRYRLLDRAMGRLSSGDGVVLFDRRGNVVRANEHAALAIRSADGEMELAQGRRRVPGFAVGQQGQLAAGLLPSWVKPEWIEPLIVDGKPLGTLLVVPRTPASGRRAGAGGTAAGAVPCSGMAADPFAAIVTMDEGMNAAIAKARQLARTRMPVLLQGETGVGKEEFARGIHGDSGGPFVALNCGGLSRELLASELFGYADGAFTGARKGGMLGKIEAADGGTLFLDEIGEMPLDMQPNLLRVLEQGEIYRLGENTPRRVNFRLVAATHRDLRQDIAAGRFRMDLFYRIAVTNLRIPALRERQGDVEVLAEHFLERFRRAQGQGPERITPDALRVLRSYPWPGNVRELRNLMEGLVLLCEEPSVTCAHLPHEFQAVHDAVQPGSCNPAGAMSMAEGEEDLIRRAIRASEGNLTLTARKLQIAKSTLYAKMHRYGLSRDDK</sequence>
<keyword evidence="1" id="KW-0547">Nucleotide-binding</keyword>
<feature type="domain" description="Sigma-54 factor interaction" evidence="6">
    <location>
        <begin position="350"/>
        <end position="577"/>
    </location>
</feature>
<organism evidence="7 8">
    <name type="scientific">Alicycliphilus denitrificans</name>
    <dbReference type="NCBI Taxonomy" id="179636"/>
    <lineage>
        <taxon>Bacteria</taxon>
        <taxon>Pseudomonadati</taxon>
        <taxon>Pseudomonadota</taxon>
        <taxon>Betaproteobacteria</taxon>
        <taxon>Burkholderiales</taxon>
        <taxon>Comamonadaceae</taxon>
        <taxon>Alicycliphilus</taxon>
    </lineage>
</organism>
<dbReference type="SUPFAM" id="SSF52540">
    <property type="entry name" value="P-loop containing nucleoside triphosphate hydrolases"/>
    <property type="match status" value="1"/>
</dbReference>
<evidence type="ECO:0000256" key="1">
    <source>
        <dbReference type="ARBA" id="ARBA00022741"/>
    </source>
</evidence>
<dbReference type="InterPro" id="IPR009057">
    <property type="entry name" value="Homeodomain-like_sf"/>
</dbReference>
<dbReference type="FunFam" id="3.40.50.300:FF:000006">
    <property type="entry name" value="DNA-binding transcriptional regulator NtrC"/>
    <property type="match status" value="1"/>
</dbReference>
<reference evidence="7 8" key="1">
    <citation type="submission" date="2018-09" db="EMBL/GenBank/DDBJ databases">
        <title>Genome comparison of Alicycliphilus sp. BQ1, a polyurethanolytic bacterium, with its closest phylogenetic relatives Alicycliphilus denitrificans BC and K601, unable to attack polyurethane.</title>
        <authorList>
            <person name="Loza-Tavera H."/>
            <person name="Lozano L."/>
            <person name="Cevallos M."/>
            <person name="Maya-Lucas O."/>
            <person name="Garcia-Mena J."/>
            <person name="Hernandez J."/>
        </authorList>
    </citation>
    <scope>NUCLEOTIDE SEQUENCE [LARGE SCALE GENOMIC DNA]</scope>
    <source>
        <strain evidence="7 8">BQ1</strain>
    </source>
</reference>
<dbReference type="PANTHER" id="PTHR32071">
    <property type="entry name" value="TRANSCRIPTIONAL REGULATORY PROTEIN"/>
    <property type="match status" value="1"/>
</dbReference>
<dbReference type="InterPro" id="IPR025944">
    <property type="entry name" value="Sigma_54_int_dom_CS"/>
</dbReference>
<dbReference type="GO" id="GO:0006355">
    <property type="term" value="P:regulation of DNA-templated transcription"/>
    <property type="evidence" value="ECO:0007669"/>
    <property type="project" value="InterPro"/>
</dbReference>
<dbReference type="PROSITE" id="PS00688">
    <property type="entry name" value="SIGMA54_INTERACT_3"/>
    <property type="match status" value="1"/>
</dbReference>
<protein>
    <submittedName>
        <fullName evidence="7">Sigma-54-dependent Fis family transcriptional regulator</fullName>
    </submittedName>
</protein>
<dbReference type="InterPro" id="IPR003018">
    <property type="entry name" value="GAF"/>
</dbReference>
<name>A0A420K893_9BURK</name>
<comment type="caution">
    <text evidence="7">The sequence shown here is derived from an EMBL/GenBank/DDBJ whole genome shotgun (WGS) entry which is preliminary data.</text>
</comment>
<keyword evidence="5" id="KW-0804">Transcription</keyword>
<dbReference type="InterPro" id="IPR029016">
    <property type="entry name" value="GAF-like_dom_sf"/>
</dbReference>
<dbReference type="PRINTS" id="PR01590">
    <property type="entry name" value="HTHFIS"/>
</dbReference>
<gene>
    <name evidence="7" type="ORF">CE154_020285</name>
</gene>
<dbReference type="GO" id="GO:0005524">
    <property type="term" value="F:ATP binding"/>
    <property type="evidence" value="ECO:0007669"/>
    <property type="project" value="UniProtKB-KW"/>
</dbReference>
<dbReference type="AlphaFoldDB" id="A0A420K893"/>
<dbReference type="Gene3D" id="3.30.450.40">
    <property type="match status" value="1"/>
</dbReference>
<proteinExistence type="predicted"/>
<dbReference type="Gene3D" id="3.40.50.300">
    <property type="entry name" value="P-loop containing nucleotide triphosphate hydrolases"/>
    <property type="match status" value="1"/>
</dbReference>
<accession>A0A420K893</accession>
<dbReference type="Gene3D" id="1.10.10.60">
    <property type="entry name" value="Homeodomain-like"/>
    <property type="match status" value="1"/>
</dbReference>
<keyword evidence="4" id="KW-0238">DNA-binding</keyword>
<dbReference type="PROSITE" id="PS00675">
    <property type="entry name" value="SIGMA54_INTERACT_1"/>
    <property type="match status" value="1"/>
</dbReference>
<keyword evidence="3" id="KW-0805">Transcription regulation</keyword>
<evidence type="ECO:0000256" key="2">
    <source>
        <dbReference type="ARBA" id="ARBA00022840"/>
    </source>
</evidence>
<dbReference type="CDD" id="cd00009">
    <property type="entry name" value="AAA"/>
    <property type="match status" value="1"/>
</dbReference>
<dbReference type="RefSeq" id="WP_094437214.1">
    <property type="nucleotide sequence ID" value="NZ_NKDB02000005.1"/>
</dbReference>
<dbReference type="Pfam" id="PF25601">
    <property type="entry name" value="AAA_lid_14"/>
    <property type="match status" value="1"/>
</dbReference>
<dbReference type="SUPFAM" id="SSF46689">
    <property type="entry name" value="Homeodomain-like"/>
    <property type="match status" value="1"/>
</dbReference>
<dbReference type="Gene3D" id="1.10.8.60">
    <property type="match status" value="1"/>
</dbReference>
<dbReference type="InterPro" id="IPR002197">
    <property type="entry name" value="HTH_Fis"/>
</dbReference>
<evidence type="ECO:0000256" key="4">
    <source>
        <dbReference type="ARBA" id="ARBA00023125"/>
    </source>
</evidence>
<dbReference type="Proteomes" id="UP000216225">
    <property type="component" value="Unassembled WGS sequence"/>
</dbReference>
<dbReference type="InterPro" id="IPR025943">
    <property type="entry name" value="Sigma_54_int_dom_ATP-bd_2"/>
</dbReference>
<dbReference type="Pfam" id="PF02954">
    <property type="entry name" value="HTH_8"/>
    <property type="match status" value="1"/>
</dbReference>
<dbReference type="PANTHER" id="PTHR32071:SF81">
    <property type="entry name" value="PROPIONATE CATABOLISM OPERON REGULATORY PROTEIN"/>
    <property type="match status" value="1"/>
</dbReference>
<evidence type="ECO:0000256" key="5">
    <source>
        <dbReference type="ARBA" id="ARBA00023163"/>
    </source>
</evidence>
<evidence type="ECO:0000313" key="8">
    <source>
        <dbReference type="Proteomes" id="UP000216225"/>
    </source>
</evidence>
<keyword evidence="2" id="KW-0067">ATP-binding</keyword>
<dbReference type="InterPro" id="IPR027417">
    <property type="entry name" value="P-loop_NTPase"/>
</dbReference>
<dbReference type="InterPro" id="IPR003593">
    <property type="entry name" value="AAA+_ATPase"/>
</dbReference>
<dbReference type="InterPro" id="IPR058031">
    <property type="entry name" value="AAA_lid_NorR"/>
</dbReference>
<dbReference type="Pfam" id="PF01590">
    <property type="entry name" value="GAF"/>
    <property type="match status" value="1"/>
</dbReference>
<dbReference type="InterPro" id="IPR025662">
    <property type="entry name" value="Sigma_54_int_dom_ATP-bd_1"/>
</dbReference>
<dbReference type="EMBL" id="NKDB02000005">
    <property type="protein sequence ID" value="RKJ94650.1"/>
    <property type="molecule type" value="Genomic_DNA"/>
</dbReference>
<evidence type="ECO:0000259" key="6">
    <source>
        <dbReference type="PROSITE" id="PS50045"/>
    </source>
</evidence>
<dbReference type="SMART" id="SM00382">
    <property type="entry name" value="AAA"/>
    <property type="match status" value="1"/>
</dbReference>
<evidence type="ECO:0000313" key="7">
    <source>
        <dbReference type="EMBL" id="RKJ94650.1"/>
    </source>
</evidence>
<dbReference type="GO" id="GO:0043565">
    <property type="term" value="F:sequence-specific DNA binding"/>
    <property type="evidence" value="ECO:0007669"/>
    <property type="project" value="InterPro"/>
</dbReference>
<dbReference type="Pfam" id="PF00158">
    <property type="entry name" value="Sigma54_activat"/>
    <property type="match status" value="1"/>
</dbReference>
<dbReference type="PROSITE" id="PS50045">
    <property type="entry name" value="SIGMA54_INTERACT_4"/>
    <property type="match status" value="1"/>
</dbReference>